<dbReference type="Proteomes" id="UP000310200">
    <property type="component" value="Unassembled WGS sequence"/>
</dbReference>
<keyword evidence="9 10" id="KW-0807">Transducer</keyword>
<organism evidence="11 12">
    <name type="scientific">Temnothorax longispinosus</name>
    <dbReference type="NCBI Taxonomy" id="300112"/>
    <lineage>
        <taxon>Eukaryota</taxon>
        <taxon>Metazoa</taxon>
        <taxon>Ecdysozoa</taxon>
        <taxon>Arthropoda</taxon>
        <taxon>Hexapoda</taxon>
        <taxon>Insecta</taxon>
        <taxon>Pterygota</taxon>
        <taxon>Neoptera</taxon>
        <taxon>Endopterygota</taxon>
        <taxon>Hymenoptera</taxon>
        <taxon>Apocrita</taxon>
        <taxon>Aculeata</taxon>
        <taxon>Formicoidea</taxon>
        <taxon>Formicidae</taxon>
        <taxon>Myrmicinae</taxon>
        <taxon>Temnothorax</taxon>
    </lineage>
</organism>
<dbReference type="Pfam" id="PF02949">
    <property type="entry name" value="7tm_6"/>
    <property type="match status" value="1"/>
</dbReference>
<evidence type="ECO:0000256" key="8">
    <source>
        <dbReference type="ARBA" id="ARBA00023170"/>
    </source>
</evidence>
<dbReference type="PANTHER" id="PTHR21137">
    <property type="entry name" value="ODORANT RECEPTOR"/>
    <property type="match status" value="1"/>
</dbReference>
<evidence type="ECO:0000256" key="1">
    <source>
        <dbReference type="ARBA" id="ARBA00004651"/>
    </source>
</evidence>
<evidence type="ECO:0000256" key="3">
    <source>
        <dbReference type="ARBA" id="ARBA00022606"/>
    </source>
</evidence>
<dbReference type="GO" id="GO:0005886">
    <property type="term" value="C:plasma membrane"/>
    <property type="evidence" value="ECO:0007669"/>
    <property type="project" value="UniProtKB-SubCell"/>
</dbReference>
<accession>A0A4S2KVP0</accession>
<dbReference type="PANTHER" id="PTHR21137:SF35">
    <property type="entry name" value="ODORANT RECEPTOR 19A-RELATED"/>
    <property type="match status" value="1"/>
</dbReference>
<comment type="similarity">
    <text evidence="10">Belongs to the insect chemoreceptor superfamily. Heteromeric odorant receptor channel (TC 1.A.69) family.</text>
</comment>
<reference evidence="11 12" key="1">
    <citation type="journal article" date="2019" name="Philos. Trans. R. Soc. Lond., B, Biol. Sci.">
        <title>Ant behaviour and brain gene expression of defending hosts depend on the ecological success of the intruding social parasite.</title>
        <authorList>
            <person name="Kaur R."/>
            <person name="Stoldt M."/>
            <person name="Jongepier E."/>
            <person name="Feldmeyer B."/>
            <person name="Menzel F."/>
            <person name="Bornberg-Bauer E."/>
            <person name="Foitzik S."/>
        </authorList>
    </citation>
    <scope>NUCLEOTIDE SEQUENCE [LARGE SCALE GENOMIC DNA]</scope>
    <source>
        <tissue evidence="11">Whole body</tissue>
    </source>
</reference>
<keyword evidence="12" id="KW-1185">Reference proteome</keyword>
<comment type="subcellular location">
    <subcellularLocation>
        <location evidence="1 10">Cell membrane</location>
        <topology evidence="1 10">Multi-pass membrane protein</topology>
    </subcellularLocation>
</comment>
<evidence type="ECO:0000313" key="11">
    <source>
        <dbReference type="EMBL" id="TGZ54143.1"/>
    </source>
</evidence>
<protein>
    <recommendedName>
        <fullName evidence="10">Odorant receptor</fullName>
    </recommendedName>
</protein>
<dbReference type="GO" id="GO:0005549">
    <property type="term" value="F:odorant binding"/>
    <property type="evidence" value="ECO:0007669"/>
    <property type="project" value="InterPro"/>
</dbReference>
<comment type="caution">
    <text evidence="11">The sequence shown here is derived from an EMBL/GenBank/DDBJ whole genome shotgun (WGS) entry which is preliminary data.</text>
</comment>
<feature type="transmembrane region" description="Helical" evidence="10">
    <location>
        <begin position="319"/>
        <end position="339"/>
    </location>
</feature>
<evidence type="ECO:0000256" key="4">
    <source>
        <dbReference type="ARBA" id="ARBA00022692"/>
    </source>
</evidence>
<dbReference type="AlphaFoldDB" id="A0A4S2KVP0"/>
<dbReference type="InterPro" id="IPR004117">
    <property type="entry name" value="7tm6_olfct_rcpt"/>
</dbReference>
<sequence length="342" mass="39482">MIHKKDVGRNRYAVLKLYLTISGLWPYHSLRDRYICFVPLFAFCFIIVIPQNWLSVNADVERTILQRHTSYGQHLMTFYAVFMHTTACLFVLKPILLTLMSDDIFNVTKSSILFASRLPFRVEYGQRFNQHFYPIAVHCYTAVFAHSFATIAVDGLYYTLIQHACGMFSIIGNVLENIGKNSKDNFDAKPDKIKDDNYSKTLHCLRRHLLVIEFAEHIESLYTKIFLLNFNLNMIGGSLAGIQVLMNLDKSANDIAGPVTIYIAQLIHLFLHFWQAQCLLDYSILPYESVANWYYTSERCRKLLLLILNRTTSPCKITAGKIVILSIENFTMVLLLYIIPLH</sequence>
<name>A0A4S2KVP0_9HYME</name>
<keyword evidence="4 10" id="KW-0812">Transmembrane</keyword>
<comment type="caution">
    <text evidence="10">Lacks conserved residue(s) required for the propagation of feature annotation.</text>
</comment>
<proteinExistence type="inferred from homology"/>
<dbReference type="STRING" id="300112.A0A4S2KVP0"/>
<evidence type="ECO:0000256" key="2">
    <source>
        <dbReference type="ARBA" id="ARBA00022475"/>
    </source>
</evidence>
<evidence type="ECO:0000256" key="9">
    <source>
        <dbReference type="ARBA" id="ARBA00023224"/>
    </source>
</evidence>
<keyword evidence="3 10" id="KW-0716">Sensory transduction</keyword>
<evidence type="ECO:0000256" key="5">
    <source>
        <dbReference type="ARBA" id="ARBA00022725"/>
    </source>
</evidence>
<dbReference type="GO" id="GO:0004984">
    <property type="term" value="F:olfactory receptor activity"/>
    <property type="evidence" value="ECO:0007669"/>
    <property type="project" value="InterPro"/>
</dbReference>
<evidence type="ECO:0000256" key="6">
    <source>
        <dbReference type="ARBA" id="ARBA00022989"/>
    </source>
</evidence>
<feature type="transmembrane region" description="Helical" evidence="10">
    <location>
        <begin position="12"/>
        <end position="28"/>
    </location>
</feature>
<feature type="transmembrane region" description="Helical" evidence="10">
    <location>
        <begin position="75"/>
        <end position="92"/>
    </location>
</feature>
<gene>
    <name evidence="11" type="ORF">DBV15_12285</name>
</gene>
<evidence type="ECO:0000256" key="10">
    <source>
        <dbReference type="RuleBase" id="RU351113"/>
    </source>
</evidence>
<feature type="transmembrane region" description="Helical" evidence="10">
    <location>
        <begin position="34"/>
        <end position="54"/>
    </location>
</feature>
<dbReference type="GO" id="GO:0007165">
    <property type="term" value="P:signal transduction"/>
    <property type="evidence" value="ECO:0007669"/>
    <property type="project" value="UniProtKB-KW"/>
</dbReference>
<keyword evidence="7 10" id="KW-0472">Membrane</keyword>
<dbReference type="EMBL" id="QBLH01000816">
    <property type="protein sequence ID" value="TGZ54143.1"/>
    <property type="molecule type" value="Genomic_DNA"/>
</dbReference>
<evidence type="ECO:0000313" key="12">
    <source>
        <dbReference type="Proteomes" id="UP000310200"/>
    </source>
</evidence>
<keyword evidence="2" id="KW-1003">Cell membrane</keyword>
<keyword evidence="6 10" id="KW-1133">Transmembrane helix</keyword>
<evidence type="ECO:0000256" key="7">
    <source>
        <dbReference type="ARBA" id="ARBA00023136"/>
    </source>
</evidence>
<keyword evidence="5 10" id="KW-0552">Olfaction</keyword>
<keyword evidence="8 10" id="KW-0675">Receptor</keyword>